<evidence type="ECO:0000313" key="2">
    <source>
        <dbReference type="EMBL" id="MCD9558656.1"/>
    </source>
</evidence>
<dbReference type="SUPFAM" id="SSF47072">
    <property type="entry name" value="Cysteine alpha-hairpin motif"/>
    <property type="match status" value="1"/>
</dbReference>
<dbReference type="Proteomes" id="UP000823775">
    <property type="component" value="Unassembled WGS sequence"/>
</dbReference>
<feature type="region of interest" description="Disordered" evidence="1">
    <location>
        <begin position="1"/>
        <end position="26"/>
    </location>
</feature>
<proteinExistence type="predicted"/>
<organism evidence="2 3">
    <name type="scientific">Datura stramonium</name>
    <name type="common">Jimsonweed</name>
    <name type="synonym">Common thornapple</name>
    <dbReference type="NCBI Taxonomy" id="4076"/>
    <lineage>
        <taxon>Eukaryota</taxon>
        <taxon>Viridiplantae</taxon>
        <taxon>Streptophyta</taxon>
        <taxon>Embryophyta</taxon>
        <taxon>Tracheophyta</taxon>
        <taxon>Spermatophyta</taxon>
        <taxon>Magnoliopsida</taxon>
        <taxon>eudicotyledons</taxon>
        <taxon>Gunneridae</taxon>
        <taxon>Pentapetalae</taxon>
        <taxon>asterids</taxon>
        <taxon>lamiids</taxon>
        <taxon>Solanales</taxon>
        <taxon>Solanaceae</taxon>
        <taxon>Solanoideae</taxon>
        <taxon>Datureae</taxon>
        <taxon>Datura</taxon>
    </lineage>
</organism>
<evidence type="ECO:0000313" key="3">
    <source>
        <dbReference type="Proteomes" id="UP000823775"/>
    </source>
</evidence>
<comment type="caution">
    <text evidence="2">The sequence shown here is derived from an EMBL/GenBank/DDBJ whole genome shotgun (WGS) entry which is preliminary data.</text>
</comment>
<protein>
    <submittedName>
        <fullName evidence="2">Uncharacterized protein</fullName>
    </submittedName>
</protein>
<sequence length="75" mass="8727">MDRQQTPPPPPLRPTVHQDDADEDDQTVKQLNECSSVYLSLQDCLVNTDRNWKSCQKEVQALKACNERRQKDKRS</sequence>
<accession>A0ABS8ULB6</accession>
<dbReference type="InterPro" id="IPR009069">
    <property type="entry name" value="Cys_alpha_HP_mot_SF"/>
</dbReference>
<reference evidence="2 3" key="1">
    <citation type="journal article" date="2021" name="BMC Genomics">
        <title>Datura genome reveals duplications of psychoactive alkaloid biosynthetic genes and high mutation rate following tissue culture.</title>
        <authorList>
            <person name="Rajewski A."/>
            <person name="Carter-House D."/>
            <person name="Stajich J."/>
            <person name="Litt A."/>
        </authorList>
    </citation>
    <scope>NUCLEOTIDE SEQUENCE [LARGE SCALE GENOMIC DNA]</scope>
    <source>
        <strain evidence="2">AR-01</strain>
    </source>
</reference>
<feature type="compositionally biased region" description="Pro residues" evidence="1">
    <location>
        <begin position="1"/>
        <end position="13"/>
    </location>
</feature>
<name>A0ABS8ULB6_DATST</name>
<dbReference type="PANTHER" id="PTHR48236:SF1">
    <property type="entry name" value="COX19-LIKE CHCH FAMILY PROTEIN"/>
    <property type="match status" value="1"/>
</dbReference>
<keyword evidence="3" id="KW-1185">Reference proteome</keyword>
<dbReference type="EMBL" id="JACEIK010002041">
    <property type="protein sequence ID" value="MCD9558656.1"/>
    <property type="molecule type" value="Genomic_DNA"/>
</dbReference>
<dbReference type="PANTHER" id="PTHR48236">
    <property type="entry name" value="COX19-LIKE CHCH FAMILY PROTEIN"/>
    <property type="match status" value="1"/>
</dbReference>
<gene>
    <name evidence="2" type="ORF">HAX54_016184</name>
</gene>
<evidence type="ECO:0000256" key="1">
    <source>
        <dbReference type="SAM" id="MobiDB-lite"/>
    </source>
</evidence>